<organism evidence="6 7">
    <name type="scientific">Paraburkholderia panacisoli</name>
    <dbReference type="NCBI Taxonomy" id="2603818"/>
    <lineage>
        <taxon>Bacteria</taxon>
        <taxon>Pseudomonadati</taxon>
        <taxon>Pseudomonadota</taxon>
        <taxon>Betaproteobacteria</taxon>
        <taxon>Burkholderiales</taxon>
        <taxon>Burkholderiaceae</taxon>
        <taxon>Paraburkholderia</taxon>
    </lineage>
</organism>
<dbReference type="GO" id="GO:0032259">
    <property type="term" value="P:methylation"/>
    <property type="evidence" value="ECO:0007669"/>
    <property type="project" value="UniProtKB-KW"/>
</dbReference>
<dbReference type="GO" id="GO:0016020">
    <property type="term" value="C:membrane"/>
    <property type="evidence" value="ECO:0007669"/>
    <property type="project" value="UniProtKB-SubCell"/>
</dbReference>
<evidence type="ECO:0000313" key="6">
    <source>
        <dbReference type="EMBL" id="KAA1011340.1"/>
    </source>
</evidence>
<feature type="transmembrane region" description="Helical" evidence="5">
    <location>
        <begin position="97"/>
        <end position="115"/>
    </location>
</feature>
<evidence type="ECO:0000256" key="1">
    <source>
        <dbReference type="ARBA" id="ARBA00004141"/>
    </source>
</evidence>
<name>A0A5B0H8D6_9BURK</name>
<keyword evidence="6" id="KW-0808">Transferase</keyword>
<dbReference type="GO" id="GO:0004671">
    <property type="term" value="F:protein C-terminal S-isoprenylcysteine carboxyl O-methyltransferase activity"/>
    <property type="evidence" value="ECO:0007669"/>
    <property type="project" value="InterPro"/>
</dbReference>
<dbReference type="EMBL" id="VTUZ01000009">
    <property type="protein sequence ID" value="KAA1011340.1"/>
    <property type="molecule type" value="Genomic_DNA"/>
</dbReference>
<gene>
    <name evidence="6" type="ORF">FVF58_15480</name>
</gene>
<keyword evidence="4 5" id="KW-0472">Membrane</keyword>
<sequence>MTPEILEPAGAPGVSIGFPGQAPVPPALPRLRLTPAQWRIEIALRLISALALLLFLASALSHFIKNPARVTLLLLVVTALLDIGLVVSTRIARERDWTSLSIVTTVFGTFYYLAFRIDPGIHLVPEAVAVGLQAIGIVIQICAKLTLRRSFGFLPANRGVVVGGPYRLVRHPIYLGYFIRDLGFLLPNFGVQNVAVLAIHLGLQICRIVREERVLSKDSSYRDYMSRVRCRLIVGVF</sequence>
<dbReference type="InterPro" id="IPR007269">
    <property type="entry name" value="ICMT_MeTrfase"/>
</dbReference>
<dbReference type="Gene3D" id="1.20.120.1630">
    <property type="match status" value="1"/>
</dbReference>
<evidence type="ECO:0000256" key="2">
    <source>
        <dbReference type="ARBA" id="ARBA00022692"/>
    </source>
</evidence>
<dbReference type="Proteomes" id="UP000325273">
    <property type="component" value="Unassembled WGS sequence"/>
</dbReference>
<keyword evidence="7" id="KW-1185">Reference proteome</keyword>
<accession>A0A5B0H8D6</accession>
<comment type="caution">
    <text evidence="6">The sequence shown here is derived from an EMBL/GenBank/DDBJ whole genome shotgun (WGS) entry which is preliminary data.</text>
</comment>
<evidence type="ECO:0000313" key="7">
    <source>
        <dbReference type="Proteomes" id="UP000325273"/>
    </source>
</evidence>
<keyword evidence="3 5" id="KW-1133">Transmembrane helix</keyword>
<dbReference type="RefSeq" id="WP_149670773.1">
    <property type="nucleotide sequence ID" value="NZ_VTUZ01000009.1"/>
</dbReference>
<reference evidence="6 7" key="1">
    <citation type="submission" date="2019-08" db="EMBL/GenBank/DDBJ databases">
        <title>Paraburkholderia sp. DCY113.</title>
        <authorList>
            <person name="Kang J."/>
        </authorList>
    </citation>
    <scope>NUCLEOTIDE SEQUENCE [LARGE SCALE GENOMIC DNA]</scope>
    <source>
        <strain evidence="6 7">DCY113</strain>
    </source>
</reference>
<comment type="subcellular location">
    <subcellularLocation>
        <location evidence="1">Membrane</location>
        <topology evidence="1">Multi-pass membrane protein</topology>
    </subcellularLocation>
</comment>
<evidence type="ECO:0000256" key="3">
    <source>
        <dbReference type="ARBA" id="ARBA00022989"/>
    </source>
</evidence>
<proteinExistence type="predicted"/>
<keyword evidence="6" id="KW-0489">Methyltransferase</keyword>
<keyword evidence="2 5" id="KW-0812">Transmembrane</keyword>
<feature type="transmembrane region" description="Helical" evidence="5">
    <location>
        <begin position="70"/>
        <end position="88"/>
    </location>
</feature>
<feature type="transmembrane region" description="Helical" evidence="5">
    <location>
        <begin position="127"/>
        <end position="147"/>
    </location>
</feature>
<dbReference type="Pfam" id="PF04140">
    <property type="entry name" value="ICMT"/>
    <property type="match status" value="1"/>
</dbReference>
<protein>
    <submittedName>
        <fullName evidence="6">Isoprenylcysteine carboxylmethyltransferase family protein</fullName>
    </submittedName>
</protein>
<evidence type="ECO:0000256" key="4">
    <source>
        <dbReference type="ARBA" id="ARBA00023136"/>
    </source>
</evidence>
<feature type="transmembrane region" description="Helical" evidence="5">
    <location>
        <begin position="42"/>
        <end position="64"/>
    </location>
</feature>
<dbReference type="AlphaFoldDB" id="A0A5B0H8D6"/>
<evidence type="ECO:0000256" key="5">
    <source>
        <dbReference type="SAM" id="Phobius"/>
    </source>
</evidence>